<dbReference type="InterPro" id="IPR036817">
    <property type="entry name" value="Transthyretin/HIU_hydrolase_sf"/>
</dbReference>
<dbReference type="PANTHER" id="PTHR10395">
    <property type="entry name" value="URICASE AND TRANSTHYRETIN-RELATED"/>
    <property type="match status" value="1"/>
</dbReference>
<organism evidence="2 3">
    <name type="scientific">Roseibium album</name>
    <dbReference type="NCBI Taxonomy" id="311410"/>
    <lineage>
        <taxon>Bacteria</taxon>
        <taxon>Pseudomonadati</taxon>
        <taxon>Pseudomonadota</taxon>
        <taxon>Alphaproteobacteria</taxon>
        <taxon>Hyphomicrobiales</taxon>
        <taxon>Stappiaceae</taxon>
        <taxon>Roseibium</taxon>
    </lineage>
</organism>
<evidence type="ECO:0000259" key="1">
    <source>
        <dbReference type="Pfam" id="PF00576"/>
    </source>
</evidence>
<name>A0A0M6Z6H4_9HYPH</name>
<dbReference type="STRING" id="311410.LA5095_01106"/>
<evidence type="ECO:0000313" key="2">
    <source>
        <dbReference type="EMBL" id="CTQ70083.1"/>
    </source>
</evidence>
<dbReference type="Gene3D" id="2.60.40.180">
    <property type="entry name" value="Transthyretin/hydroxyisourate hydrolase domain"/>
    <property type="match status" value="1"/>
</dbReference>
<sequence>MAVVTSHALNSVDGSHADGIAVRLTRLGSERLPLFATRTDASGRVSEGVDIREADAASVYQLVFDTAPYWADRIGSRPDIGFIEQIVLRFQMPDPAGTYHMPVILSPNGYSVWLSG</sequence>
<dbReference type="EMBL" id="CXWC01000010">
    <property type="protein sequence ID" value="CTQ70083.1"/>
    <property type="molecule type" value="Genomic_DNA"/>
</dbReference>
<dbReference type="PANTHER" id="PTHR10395:SF7">
    <property type="entry name" value="5-HYDROXYISOURATE HYDROLASE"/>
    <property type="match status" value="1"/>
</dbReference>
<protein>
    <submittedName>
        <fullName evidence="2">5-hydroxyisourate hydrolase</fullName>
        <ecNumber evidence="2">3.5.2.17</ecNumber>
    </submittedName>
</protein>
<accession>A0A0M6Z6H4</accession>
<dbReference type="EC" id="3.5.2.17" evidence="2"/>
<evidence type="ECO:0000313" key="3">
    <source>
        <dbReference type="Proteomes" id="UP000049983"/>
    </source>
</evidence>
<keyword evidence="2" id="KW-0378">Hydrolase</keyword>
<dbReference type="InterPro" id="IPR023416">
    <property type="entry name" value="Transthyretin/HIU_hydrolase_d"/>
</dbReference>
<dbReference type="GO" id="GO:0033971">
    <property type="term" value="F:hydroxyisourate hydrolase activity"/>
    <property type="evidence" value="ECO:0007669"/>
    <property type="project" value="UniProtKB-EC"/>
</dbReference>
<keyword evidence="3" id="KW-1185">Reference proteome</keyword>
<dbReference type="AlphaFoldDB" id="A0A0M6Z6H4"/>
<dbReference type="SUPFAM" id="SSF49472">
    <property type="entry name" value="Transthyretin (synonym: prealbumin)"/>
    <property type="match status" value="1"/>
</dbReference>
<feature type="domain" description="Transthyretin/hydroxyisourate hydrolase" evidence="1">
    <location>
        <begin position="4"/>
        <end position="113"/>
    </location>
</feature>
<dbReference type="GO" id="GO:0006144">
    <property type="term" value="P:purine nucleobase metabolic process"/>
    <property type="evidence" value="ECO:0007669"/>
    <property type="project" value="TreeGrafter"/>
</dbReference>
<dbReference type="Pfam" id="PF00576">
    <property type="entry name" value="Transthyretin"/>
    <property type="match status" value="1"/>
</dbReference>
<dbReference type="RefSeq" id="WP_055112896.1">
    <property type="nucleotide sequence ID" value="NZ_CXWA01000001.1"/>
</dbReference>
<dbReference type="Proteomes" id="UP000049983">
    <property type="component" value="Unassembled WGS sequence"/>
</dbReference>
<dbReference type="GeneID" id="97669751"/>
<gene>
    <name evidence="2" type="primary">pucM_2</name>
    <name evidence="2" type="ORF">LA5096_02361</name>
</gene>
<reference evidence="3" key="1">
    <citation type="submission" date="2015-07" db="EMBL/GenBank/DDBJ databases">
        <authorList>
            <person name="Rodrigo-Torres Lidia"/>
            <person name="Arahal R.David."/>
        </authorList>
    </citation>
    <scope>NUCLEOTIDE SEQUENCE [LARGE SCALE GENOMIC DNA]</scope>
    <source>
        <strain evidence="3">CECT 5096</strain>
    </source>
</reference>
<proteinExistence type="predicted"/>